<keyword evidence="3" id="KW-0648">Protein biosynthesis</keyword>
<dbReference type="EMBL" id="JBANRG010000014">
    <property type="protein sequence ID" value="KAK7461145.1"/>
    <property type="molecule type" value="Genomic_DNA"/>
</dbReference>
<keyword evidence="4" id="KW-1185">Reference proteome</keyword>
<name>A0ABR1JIP6_9AGAR</name>
<feature type="compositionally biased region" description="Low complexity" evidence="1">
    <location>
        <begin position="747"/>
        <end position="762"/>
    </location>
</feature>
<feature type="domain" description="KOW" evidence="2">
    <location>
        <begin position="624"/>
        <end position="650"/>
    </location>
</feature>
<keyword evidence="3" id="KW-0251">Elongation factor</keyword>
<feature type="domain" description="KOW" evidence="2">
    <location>
        <begin position="210"/>
        <end position="237"/>
    </location>
</feature>
<feature type="region of interest" description="Disordered" evidence="1">
    <location>
        <begin position="716"/>
        <end position="762"/>
    </location>
</feature>
<dbReference type="InterPro" id="IPR008991">
    <property type="entry name" value="Translation_prot_SH3-like_sf"/>
</dbReference>
<evidence type="ECO:0000256" key="1">
    <source>
        <dbReference type="SAM" id="MobiDB-lite"/>
    </source>
</evidence>
<proteinExistence type="predicted"/>
<organism evidence="3 4">
    <name type="scientific">Marasmiellus scandens</name>
    <dbReference type="NCBI Taxonomy" id="2682957"/>
    <lineage>
        <taxon>Eukaryota</taxon>
        <taxon>Fungi</taxon>
        <taxon>Dikarya</taxon>
        <taxon>Basidiomycota</taxon>
        <taxon>Agaricomycotina</taxon>
        <taxon>Agaricomycetes</taxon>
        <taxon>Agaricomycetidae</taxon>
        <taxon>Agaricales</taxon>
        <taxon>Marasmiineae</taxon>
        <taxon>Omphalotaceae</taxon>
        <taxon>Marasmiellus</taxon>
    </lineage>
</organism>
<evidence type="ECO:0000313" key="4">
    <source>
        <dbReference type="Proteomes" id="UP001498398"/>
    </source>
</evidence>
<dbReference type="SMART" id="SM00739">
    <property type="entry name" value="KOW"/>
    <property type="match status" value="4"/>
</dbReference>
<feature type="domain" description="KOW" evidence="2">
    <location>
        <begin position="452"/>
        <end position="479"/>
    </location>
</feature>
<reference evidence="3 4" key="1">
    <citation type="submission" date="2024-01" db="EMBL/GenBank/DDBJ databases">
        <title>A draft genome for the cacao thread blight pathogen Marasmiellus scandens.</title>
        <authorList>
            <person name="Baruah I.K."/>
            <person name="Leung J."/>
            <person name="Bukari Y."/>
            <person name="Amoako-Attah I."/>
            <person name="Meinhardt L.W."/>
            <person name="Bailey B.A."/>
            <person name="Cohen S.P."/>
        </authorList>
    </citation>
    <scope>NUCLEOTIDE SEQUENCE [LARGE SCALE GENOMIC DNA]</scope>
    <source>
        <strain evidence="3 4">GH-19</strain>
    </source>
</reference>
<comment type="caution">
    <text evidence="3">The sequence shown here is derived from an EMBL/GenBank/DDBJ whole genome shotgun (WGS) entry which is preliminary data.</text>
</comment>
<dbReference type="GO" id="GO:0003746">
    <property type="term" value="F:translation elongation factor activity"/>
    <property type="evidence" value="ECO:0007669"/>
    <property type="project" value="UniProtKB-KW"/>
</dbReference>
<feature type="domain" description="KOW" evidence="2">
    <location>
        <begin position="512"/>
        <end position="539"/>
    </location>
</feature>
<dbReference type="SUPFAM" id="SSF50104">
    <property type="entry name" value="Translation proteins SH3-like domain"/>
    <property type="match status" value="1"/>
</dbReference>
<evidence type="ECO:0000259" key="2">
    <source>
        <dbReference type="SMART" id="SM00739"/>
    </source>
</evidence>
<protein>
    <submittedName>
        <fullName evidence="3">Transcription elongation factor SPT5</fullName>
    </submittedName>
</protein>
<accession>A0ABR1JIP6</accession>
<dbReference type="Proteomes" id="UP001498398">
    <property type="component" value="Unassembled WGS sequence"/>
</dbReference>
<evidence type="ECO:0000313" key="3">
    <source>
        <dbReference type="EMBL" id="KAK7461145.1"/>
    </source>
</evidence>
<feature type="compositionally biased region" description="Polar residues" evidence="1">
    <location>
        <begin position="718"/>
        <end position="739"/>
    </location>
</feature>
<dbReference type="InterPro" id="IPR005824">
    <property type="entry name" value="KOW"/>
</dbReference>
<feature type="region of interest" description="Disordered" evidence="1">
    <location>
        <begin position="917"/>
        <end position="938"/>
    </location>
</feature>
<sequence>MKQCFWRIRCKPGDEIMLVLDILQHEHELEIALSSQAQPSCSVIHLSPVREAIECIREFAESLMLPVDAVVNKLSNVLGQNPLPEIWRNAIDKAITEPDEDTAAGLSRFNEVVPLLLNLDDAPKTSILTSMSFNPRVLSAFAPPNVVGSVYLEAHLGKAPQSTDIVEFLCGHPAVLKTGSLGKGQTRRQVWMEPISSLEVAQSLTSVRPEIKPNNWIRVTKGPYIDDIGLVIRRETGPAQKRLAVLLVPHLPPLLPPPIPLEHSTHPNHPIASDNVPPKPMALASEDAQFHTRKRKRAGEQFAQALFDPSRTPKPCKRLGAQRYQMGRDEFEHGLLIGKFSYGSVTREDVAMDDVPRRLLKQSNHPNLRLVHLPVSSGWRFFVNDRVEVIQSAPLTVSNIIHPEAPHTETYLKDAIIHSIEQNCCLVQFLEYAELNAEDTQVWVRSINLRKMFMIGDAIMVESGEFAGQVGLVVTSYGDEIVVANTENGQVKTFYVDPNVCRLTTARQLSVVPWINRHVTISTGQYNQYTGVVVDVQPPQPDYTMLIVKIPRLMETVRVRHDDVLDTCSNRTLQEAYPLDNTQQNFRQASWGLSFAPNLRSVPMDVHTNQVLRPEEGLSRQPEQPWIGVEVMVVKGPHKHRGTVKSVERNHRIPSGLRVSVELNYMSAEHGAVPEKYFDYEAVRDPITGLPLHIRHPLRGRERYWEPLTRIKAVSVPNPKSQKFSLQQSGPSTPPWNSEDTVDLFQSPEAGSSSTSSASVPSHWTMDHRLDGKEFFACWKPANGHNLAKVVAKPDCTHQRVQLTHGVEKWYVPPQEIHNLALPIKPTTNKDPLIVVCGEHTGKYLRHVFYTYESGEKEPLITAAVYLDWGTTGEKVLEVEGEHGKAVEVQVRAEDCARTAYDPNKSKFKDQIAALRAKARTSEKGKTPRRPYQPKACM</sequence>
<gene>
    <name evidence="3" type="primary">SUPT5H_1</name>
    <name evidence="3" type="ORF">VKT23_009072</name>
</gene>